<evidence type="ECO:0000313" key="1">
    <source>
        <dbReference type="EnsemblPlants" id="MELO3C032428.2.1"/>
    </source>
</evidence>
<reference evidence="1" key="1">
    <citation type="submission" date="2023-03" db="UniProtKB">
        <authorList>
            <consortium name="EnsemblPlants"/>
        </authorList>
    </citation>
    <scope>IDENTIFICATION</scope>
</reference>
<proteinExistence type="predicted"/>
<organism evidence="1">
    <name type="scientific">Cucumis melo</name>
    <name type="common">Muskmelon</name>
    <dbReference type="NCBI Taxonomy" id="3656"/>
    <lineage>
        <taxon>Eukaryota</taxon>
        <taxon>Viridiplantae</taxon>
        <taxon>Streptophyta</taxon>
        <taxon>Embryophyta</taxon>
        <taxon>Tracheophyta</taxon>
        <taxon>Spermatophyta</taxon>
        <taxon>Magnoliopsida</taxon>
        <taxon>eudicotyledons</taxon>
        <taxon>Gunneridae</taxon>
        <taxon>Pentapetalae</taxon>
        <taxon>rosids</taxon>
        <taxon>fabids</taxon>
        <taxon>Cucurbitales</taxon>
        <taxon>Cucurbitaceae</taxon>
        <taxon>Benincaseae</taxon>
        <taxon>Cucumis</taxon>
    </lineage>
</organism>
<sequence>MLNHHGIHHRRRSCLACTLSSSNSSSLITIVLATTVGQVIFFEQNSQLARKNQKLVESVGKKKSKARDNDDSLRLVHVVGFRRSSSQAHRKVLELRRSASDVLAMRIQLQS</sequence>
<name>A0A9I9EE01_CUCME</name>
<dbReference type="Gramene" id="MELO3C032428.2.1">
    <property type="protein sequence ID" value="MELO3C032428.2.1"/>
    <property type="gene ID" value="MELO3C032428.2"/>
</dbReference>
<accession>A0A9I9EE01</accession>
<protein>
    <submittedName>
        <fullName evidence="1">Uncharacterized protein</fullName>
    </submittedName>
</protein>
<dbReference type="EnsemblPlants" id="MELO3C032428.2.1">
    <property type="protein sequence ID" value="MELO3C032428.2.1"/>
    <property type="gene ID" value="MELO3C032428.2"/>
</dbReference>
<dbReference type="AlphaFoldDB" id="A0A9I9EE01"/>